<gene>
    <name evidence="1" type="ORF">Athai_47920</name>
</gene>
<sequence length="272" mass="28500">MVEIPFDRVEHLVRIPVRLPGGETARFLVDTGIGITVVSPTLVERCGLAATGHSYTGHRMSGQAVQIPLVELPHLDLGGRLLAAGTAGQADLGPADGANGFDGILGLDLLGELPLTIDPFRSTVALGAVSGPTTRHRIEVPVRPHRDGPAVDLLVELQLPDGTVTEVEIDTGSAETILDTRFMPACSVDGSETAARTVEGVDQTGHPFVRRFIPIDGAVALAAAPGTALPRPTVMFQDLALNGLIGTTFLDRYVQTYDTGRAILTLAPPQGA</sequence>
<evidence type="ECO:0000313" key="2">
    <source>
        <dbReference type="Proteomes" id="UP000611640"/>
    </source>
</evidence>
<name>A0A7R7DSZ7_9ACTN</name>
<dbReference type="SUPFAM" id="SSF50630">
    <property type="entry name" value="Acid proteases"/>
    <property type="match status" value="1"/>
</dbReference>
<dbReference type="Proteomes" id="UP000611640">
    <property type="component" value="Chromosome"/>
</dbReference>
<dbReference type="InterPro" id="IPR021109">
    <property type="entry name" value="Peptidase_aspartic_dom_sf"/>
</dbReference>
<keyword evidence="2" id="KW-1185">Reference proteome</keyword>
<dbReference type="RefSeq" id="WP_203963525.1">
    <property type="nucleotide sequence ID" value="NZ_AP023355.1"/>
</dbReference>
<reference evidence="1 2" key="1">
    <citation type="submission" date="2020-08" db="EMBL/GenBank/DDBJ databases">
        <title>Whole genome shotgun sequence of Actinocatenispora thailandica NBRC 105041.</title>
        <authorList>
            <person name="Komaki H."/>
            <person name="Tamura T."/>
        </authorList>
    </citation>
    <scope>NUCLEOTIDE SEQUENCE [LARGE SCALE GENOMIC DNA]</scope>
    <source>
        <strain evidence="1 2">NBRC 105041</strain>
    </source>
</reference>
<proteinExistence type="predicted"/>
<accession>A0A7R7DSZ7</accession>
<dbReference type="AlphaFoldDB" id="A0A7R7DSZ7"/>
<organism evidence="1 2">
    <name type="scientific">Actinocatenispora thailandica</name>
    <dbReference type="NCBI Taxonomy" id="227318"/>
    <lineage>
        <taxon>Bacteria</taxon>
        <taxon>Bacillati</taxon>
        <taxon>Actinomycetota</taxon>
        <taxon>Actinomycetes</taxon>
        <taxon>Micromonosporales</taxon>
        <taxon>Micromonosporaceae</taxon>
        <taxon>Actinocatenispora</taxon>
    </lineage>
</organism>
<evidence type="ECO:0000313" key="1">
    <source>
        <dbReference type="EMBL" id="BCJ37289.1"/>
    </source>
</evidence>
<protein>
    <recommendedName>
        <fullName evidence="3">Peptidase A2 domain-containing protein</fullName>
    </recommendedName>
</protein>
<dbReference type="KEGG" id="atl:Athai_47920"/>
<dbReference type="Pfam" id="PF13650">
    <property type="entry name" value="Asp_protease_2"/>
    <property type="match status" value="1"/>
</dbReference>
<dbReference type="Gene3D" id="2.40.70.10">
    <property type="entry name" value="Acid Proteases"/>
    <property type="match status" value="2"/>
</dbReference>
<evidence type="ECO:0008006" key="3">
    <source>
        <dbReference type="Google" id="ProtNLM"/>
    </source>
</evidence>
<dbReference type="EMBL" id="AP023355">
    <property type="protein sequence ID" value="BCJ37289.1"/>
    <property type="molecule type" value="Genomic_DNA"/>
</dbReference>